<dbReference type="Proteomes" id="UP000000211">
    <property type="component" value="Chromosome"/>
</dbReference>
<accession>K7RK69</accession>
<name>K7RK69_THEOS</name>
<proteinExistence type="predicted"/>
<reference evidence="1 2" key="1">
    <citation type="journal article" date="2013" name="Genome Announc.">
        <title>Whole Genome Sequencing of Thermus oshimai JL-2 and Thermus thermophilus JL-18, Incomplete Denitrifiers from the United States Great Basin.</title>
        <authorList>
            <person name="Murugapiran S.K."/>
            <person name="Huntemann M."/>
            <person name="Wei C.L."/>
            <person name="Han J."/>
            <person name="Detter J.C."/>
            <person name="Han C.S."/>
            <person name="Erkkila T.H."/>
            <person name="Teshima H."/>
            <person name="Chen A."/>
            <person name="Kyrpides N."/>
            <person name="Mavrommatis K."/>
            <person name="Markowitz V."/>
            <person name="Szeto E."/>
            <person name="Ivanova N."/>
            <person name="Pagani I."/>
            <person name="Lam J."/>
            <person name="McDonald A.I."/>
            <person name="Dodsworth J.A."/>
            <person name="Pati A."/>
            <person name="Goodwin L."/>
            <person name="Peters L."/>
            <person name="Pitluck S."/>
            <person name="Woyke T."/>
            <person name="Hedlund B.P."/>
        </authorList>
    </citation>
    <scope>NUCLEOTIDE SEQUENCE</scope>
    <source>
        <strain evidence="1 2">JL-2</strain>
    </source>
</reference>
<organism evidence="1 2">
    <name type="scientific">Thermus oshimai JL-2</name>
    <dbReference type="NCBI Taxonomy" id="751945"/>
    <lineage>
        <taxon>Bacteria</taxon>
        <taxon>Thermotogati</taxon>
        <taxon>Deinococcota</taxon>
        <taxon>Deinococci</taxon>
        <taxon>Thermales</taxon>
        <taxon>Thermaceae</taxon>
        <taxon>Thermus</taxon>
    </lineage>
</organism>
<evidence type="ECO:0000313" key="2">
    <source>
        <dbReference type="Proteomes" id="UP000000211"/>
    </source>
</evidence>
<protein>
    <submittedName>
        <fullName evidence="1">Uncharacterized protein</fullName>
    </submittedName>
</protein>
<dbReference type="AlphaFoldDB" id="K7RK69"/>
<dbReference type="PATRIC" id="fig|751945.3.peg.1728"/>
<dbReference type="HOGENOM" id="CLU_3206365_0_0_0"/>
<dbReference type="KEGG" id="tos:Theos_1758"/>
<keyword evidence="2" id="KW-1185">Reference proteome</keyword>
<gene>
    <name evidence="1" type="ORF">Theos_1758</name>
</gene>
<dbReference type="RefSeq" id="WP_016329956.1">
    <property type="nucleotide sequence ID" value="NC_019386.1"/>
</dbReference>
<dbReference type="STRING" id="751945.Theos_1758"/>
<sequence>MGRNLTLRLPEDLVRRARALGARVVWSEDLNPQDYGGLRVKNPFP</sequence>
<dbReference type="EMBL" id="CP003249">
    <property type="protein sequence ID" value="AFV76777.1"/>
    <property type="molecule type" value="Genomic_DNA"/>
</dbReference>
<evidence type="ECO:0000313" key="1">
    <source>
        <dbReference type="EMBL" id="AFV76777.1"/>
    </source>
</evidence>